<accession>A0A7W6RCA0</accession>
<dbReference type="SUPFAM" id="SSF52833">
    <property type="entry name" value="Thioredoxin-like"/>
    <property type="match status" value="1"/>
</dbReference>
<sequence length="123" mass="12785">MDSGQATPVTIVVCVKRRLEGAPSCGGRGSRGIITALRADLDRHGTSAAFQEVPCLGRCAIGPNLRLKGGRFFTGMTEARVGEVRDALMAARATPAIPAGHDRTRESPEAAPPPHQEAGGNPS</sequence>
<feature type="region of interest" description="Disordered" evidence="1">
    <location>
        <begin position="92"/>
        <end position="123"/>
    </location>
</feature>
<evidence type="ECO:0000256" key="1">
    <source>
        <dbReference type="SAM" id="MobiDB-lite"/>
    </source>
</evidence>
<dbReference type="InterPro" id="IPR036249">
    <property type="entry name" value="Thioredoxin-like_sf"/>
</dbReference>
<name>A0A7W6RCA0_9PROT</name>
<evidence type="ECO:0000313" key="2">
    <source>
        <dbReference type="EMBL" id="MBB4265349.1"/>
    </source>
</evidence>
<dbReference type="Proteomes" id="UP000554286">
    <property type="component" value="Unassembled WGS sequence"/>
</dbReference>
<keyword evidence="3" id="KW-1185">Reference proteome</keyword>
<comment type="caution">
    <text evidence="2">The sequence shown here is derived from an EMBL/GenBank/DDBJ whole genome shotgun (WGS) entry which is preliminary data.</text>
</comment>
<evidence type="ECO:0008006" key="4">
    <source>
        <dbReference type="Google" id="ProtNLM"/>
    </source>
</evidence>
<dbReference type="RefSeq" id="WP_184042971.1">
    <property type="nucleotide sequence ID" value="NZ_JACIGK010000005.1"/>
</dbReference>
<dbReference type="AlphaFoldDB" id="A0A7W6RCA0"/>
<dbReference type="CDD" id="cd02980">
    <property type="entry name" value="TRX_Fd_family"/>
    <property type="match status" value="1"/>
</dbReference>
<protein>
    <recommendedName>
        <fullName evidence="4">(2Fe-2S) ferredoxin</fullName>
    </recommendedName>
</protein>
<evidence type="ECO:0000313" key="3">
    <source>
        <dbReference type="Proteomes" id="UP000554286"/>
    </source>
</evidence>
<reference evidence="2 3" key="1">
    <citation type="submission" date="2020-08" db="EMBL/GenBank/DDBJ databases">
        <title>Genome sequencing of Purple Non-Sulfur Bacteria from various extreme environments.</title>
        <authorList>
            <person name="Mayer M."/>
        </authorList>
    </citation>
    <scope>NUCLEOTIDE SEQUENCE [LARGE SCALE GENOMIC DNA]</scope>
    <source>
        <strain evidence="2 3">JA131</strain>
    </source>
</reference>
<organism evidence="2 3">
    <name type="scientific">Roseospira visakhapatnamensis</name>
    <dbReference type="NCBI Taxonomy" id="390880"/>
    <lineage>
        <taxon>Bacteria</taxon>
        <taxon>Pseudomonadati</taxon>
        <taxon>Pseudomonadota</taxon>
        <taxon>Alphaproteobacteria</taxon>
        <taxon>Rhodospirillales</taxon>
        <taxon>Rhodospirillaceae</taxon>
        <taxon>Roseospira</taxon>
    </lineage>
</organism>
<dbReference type="Gene3D" id="3.40.30.10">
    <property type="entry name" value="Glutaredoxin"/>
    <property type="match status" value="1"/>
</dbReference>
<dbReference type="EMBL" id="JACIGK010000005">
    <property type="protein sequence ID" value="MBB4265349.1"/>
    <property type="molecule type" value="Genomic_DNA"/>
</dbReference>
<gene>
    <name evidence="2" type="ORF">GGD89_000967</name>
</gene>
<proteinExistence type="predicted"/>